<comment type="caution">
    <text evidence="1">The sequence shown here is derived from an EMBL/GenBank/DDBJ whole genome shotgun (WGS) entry which is preliminary data.</text>
</comment>
<evidence type="ECO:0000313" key="2">
    <source>
        <dbReference type="Proteomes" id="UP000596742"/>
    </source>
</evidence>
<dbReference type="OrthoDB" id="296386at2759"/>
<dbReference type="Proteomes" id="UP000596742">
    <property type="component" value="Unassembled WGS sequence"/>
</dbReference>
<protein>
    <submittedName>
        <fullName evidence="1">Uncharacterized protein</fullName>
    </submittedName>
</protein>
<sequence>HTVFAIKLLLDYVIPDVPAAVRSASKKSNHYLSNLLKKDRDQLKDDLSKMNIEADQCSPPQPLPSLNRDMEITVQIADEEPCPRPSPKENRKNRYEVEVEYTPIRKIKKKKK</sequence>
<feature type="non-terminal residue" evidence="1">
    <location>
        <position position="1"/>
    </location>
</feature>
<gene>
    <name evidence="1" type="ORF">MGAL_10B070422</name>
</gene>
<reference evidence="1" key="1">
    <citation type="submission" date="2018-11" db="EMBL/GenBank/DDBJ databases">
        <authorList>
            <person name="Alioto T."/>
            <person name="Alioto T."/>
        </authorList>
    </citation>
    <scope>NUCLEOTIDE SEQUENCE</scope>
</reference>
<proteinExistence type="predicted"/>
<name>A0A8B6C4G2_MYTGA</name>
<accession>A0A8B6C4G2</accession>
<organism evidence="1 2">
    <name type="scientific">Mytilus galloprovincialis</name>
    <name type="common">Mediterranean mussel</name>
    <dbReference type="NCBI Taxonomy" id="29158"/>
    <lineage>
        <taxon>Eukaryota</taxon>
        <taxon>Metazoa</taxon>
        <taxon>Spiralia</taxon>
        <taxon>Lophotrochozoa</taxon>
        <taxon>Mollusca</taxon>
        <taxon>Bivalvia</taxon>
        <taxon>Autobranchia</taxon>
        <taxon>Pteriomorphia</taxon>
        <taxon>Mytilida</taxon>
        <taxon>Mytiloidea</taxon>
        <taxon>Mytilidae</taxon>
        <taxon>Mytilinae</taxon>
        <taxon>Mytilus</taxon>
    </lineage>
</organism>
<keyword evidence="2" id="KW-1185">Reference proteome</keyword>
<dbReference type="AlphaFoldDB" id="A0A8B6C4G2"/>
<dbReference type="EMBL" id="UYJE01001123">
    <property type="protein sequence ID" value="VDH99290.1"/>
    <property type="molecule type" value="Genomic_DNA"/>
</dbReference>
<evidence type="ECO:0000313" key="1">
    <source>
        <dbReference type="EMBL" id="VDH99290.1"/>
    </source>
</evidence>